<dbReference type="InterPro" id="IPR012893">
    <property type="entry name" value="HipA-like_C"/>
</dbReference>
<gene>
    <name evidence="6" type="ORF">GCM10009422_22220</name>
</gene>
<dbReference type="InterPro" id="IPR017508">
    <property type="entry name" value="HipA_N1"/>
</dbReference>
<keyword evidence="2" id="KW-0808">Transferase</keyword>
<dbReference type="InterPro" id="IPR052028">
    <property type="entry name" value="HipA_Ser/Thr_kinase"/>
</dbReference>
<dbReference type="EMBL" id="BAAAGA010000005">
    <property type="protein sequence ID" value="GAA0625207.1"/>
    <property type="molecule type" value="Genomic_DNA"/>
</dbReference>
<evidence type="ECO:0000313" key="7">
    <source>
        <dbReference type="Proteomes" id="UP001501352"/>
    </source>
</evidence>
<keyword evidence="3" id="KW-0418">Kinase</keyword>
<name>A0ABP3S3K5_9CAUL</name>
<evidence type="ECO:0000256" key="1">
    <source>
        <dbReference type="ARBA" id="ARBA00010164"/>
    </source>
</evidence>
<organism evidence="6 7">
    <name type="scientific">Brevundimonas kwangchunensis</name>
    <dbReference type="NCBI Taxonomy" id="322163"/>
    <lineage>
        <taxon>Bacteria</taxon>
        <taxon>Pseudomonadati</taxon>
        <taxon>Pseudomonadota</taxon>
        <taxon>Alphaproteobacteria</taxon>
        <taxon>Caulobacterales</taxon>
        <taxon>Caulobacteraceae</taxon>
        <taxon>Brevundimonas</taxon>
    </lineage>
</organism>
<evidence type="ECO:0000256" key="2">
    <source>
        <dbReference type="ARBA" id="ARBA00022679"/>
    </source>
</evidence>
<keyword evidence="7" id="KW-1185">Reference proteome</keyword>
<dbReference type="PANTHER" id="PTHR37419:SF1">
    <property type="entry name" value="SERINE_THREONINE-PROTEIN KINASE TOXIN HIPA"/>
    <property type="match status" value="1"/>
</dbReference>
<proteinExistence type="inferred from homology"/>
<dbReference type="Pfam" id="PF07804">
    <property type="entry name" value="HipA_C"/>
    <property type="match status" value="1"/>
</dbReference>
<dbReference type="NCBIfam" id="TIGR03071">
    <property type="entry name" value="couple_hipA"/>
    <property type="match status" value="1"/>
</dbReference>
<dbReference type="CDD" id="cd17808">
    <property type="entry name" value="HipA_Ec_like"/>
    <property type="match status" value="1"/>
</dbReference>
<feature type="domain" description="HipA-like C-terminal" evidence="4">
    <location>
        <begin position="154"/>
        <end position="402"/>
    </location>
</feature>
<evidence type="ECO:0000259" key="4">
    <source>
        <dbReference type="Pfam" id="PF07804"/>
    </source>
</evidence>
<reference evidence="7" key="1">
    <citation type="journal article" date="2019" name="Int. J. Syst. Evol. Microbiol.">
        <title>The Global Catalogue of Microorganisms (GCM) 10K type strain sequencing project: providing services to taxonomists for standard genome sequencing and annotation.</title>
        <authorList>
            <consortium name="The Broad Institute Genomics Platform"/>
            <consortium name="The Broad Institute Genome Sequencing Center for Infectious Disease"/>
            <person name="Wu L."/>
            <person name="Ma J."/>
        </authorList>
    </citation>
    <scope>NUCLEOTIDE SEQUENCE [LARGE SCALE GENOMIC DNA]</scope>
    <source>
        <strain evidence="7">JCM 12928</strain>
    </source>
</reference>
<evidence type="ECO:0000256" key="3">
    <source>
        <dbReference type="ARBA" id="ARBA00022777"/>
    </source>
</evidence>
<dbReference type="RefSeq" id="WP_343793732.1">
    <property type="nucleotide sequence ID" value="NZ_BAAAGA010000005.1"/>
</dbReference>
<accession>A0ABP3S3K5</accession>
<feature type="domain" description="HipA N-terminal subdomain 1" evidence="5">
    <location>
        <begin position="10"/>
        <end position="109"/>
    </location>
</feature>
<protein>
    <submittedName>
        <fullName evidence="6">Type II toxin-antitoxin system HipA family toxin</fullName>
    </submittedName>
</protein>
<dbReference type="Proteomes" id="UP001501352">
    <property type="component" value="Unassembled WGS sequence"/>
</dbReference>
<dbReference type="PANTHER" id="PTHR37419">
    <property type="entry name" value="SERINE/THREONINE-PROTEIN KINASE TOXIN HIPA"/>
    <property type="match status" value="1"/>
</dbReference>
<dbReference type="Pfam" id="PF13657">
    <property type="entry name" value="Couple_hipA"/>
    <property type="match status" value="1"/>
</dbReference>
<comment type="similarity">
    <text evidence="1">Belongs to the HipA Ser/Thr kinase family.</text>
</comment>
<comment type="caution">
    <text evidence="6">The sequence shown here is derived from an EMBL/GenBank/DDBJ whole genome shotgun (WGS) entry which is preliminary data.</text>
</comment>
<evidence type="ECO:0000259" key="5">
    <source>
        <dbReference type="Pfam" id="PF13657"/>
    </source>
</evidence>
<sequence length="450" mass="49994">MARRRSNAPLLVYLNGRLVGRLRRETSGAIDFQYDPSWLAWEHAIPVSLSLPLREDRYLGAPVVAVFDNLLPDNEKIRGRVAARVDADGIDAYSLLAAIGRDCVGALQFLPEGSEPPRPGEIEGEPLNDRAIAKILDDLTANPLGLDDSEHFRISLAGVQDKTAFLRHDGQWLKPNGTTPTTHIFKPQIGKVPGSTIDFSDSVENEYLCLTFLRALGFDTANVEIQTFGRKRVLVVERFDRTYARDGRLLRQPQEDFCQALSVPWAKKYENDGGPGIIDCLDLLGASDEVTIDRQAFMKAVIAFWLLGATDGHAKNFSVFLYPGGGFRLTPLYDVLSVQPVHDARHLTRNRYRMAMAVGDRRHYRVDSIMPRHFYQTGAKAGLDEATIRGLFAQLVADAPEAIQATKASLPRGFPKDLANSIFTGFNSRLRLLELELDRFAAADDADDGE</sequence>
<evidence type="ECO:0000313" key="6">
    <source>
        <dbReference type="EMBL" id="GAA0625207.1"/>
    </source>
</evidence>